<dbReference type="GeneID" id="68106214"/>
<gene>
    <name evidence="4" type="ORF">C9374_013761</name>
</gene>
<dbReference type="GO" id="GO:0005737">
    <property type="term" value="C:cytoplasm"/>
    <property type="evidence" value="ECO:0007669"/>
    <property type="project" value="TreeGrafter"/>
</dbReference>
<dbReference type="InterPro" id="IPR011009">
    <property type="entry name" value="Kinase-like_dom_sf"/>
</dbReference>
<dbReference type="EC" id="2.7.1.82" evidence="3"/>
<dbReference type="AlphaFoldDB" id="A0AA88KAS8"/>
<dbReference type="Proteomes" id="UP000816034">
    <property type="component" value="Unassembled WGS sequence"/>
</dbReference>
<comment type="caution">
    <text evidence="4">The sequence shown here is derived from an EMBL/GenBank/DDBJ whole genome shotgun (WGS) entry which is preliminary data.</text>
</comment>
<dbReference type="PANTHER" id="PTHR22603">
    <property type="entry name" value="CHOLINE/ETHANOALAMINE KINASE"/>
    <property type="match status" value="1"/>
</dbReference>
<dbReference type="EMBL" id="PYSW02000075">
    <property type="protein sequence ID" value="KAG2370886.1"/>
    <property type="molecule type" value="Genomic_DNA"/>
</dbReference>
<comment type="pathway">
    <text evidence="1">Phospholipid metabolism; phosphatidylethanolamine biosynthesis; phosphatidylethanolamine from ethanolamine: step 1/3.</text>
</comment>
<protein>
    <recommendedName>
        <fullName evidence="3">ethanolamine kinase</fullName>
        <ecNumber evidence="3">2.7.1.82</ecNumber>
    </recommendedName>
</protein>
<evidence type="ECO:0000313" key="4">
    <source>
        <dbReference type="EMBL" id="KAG2370886.1"/>
    </source>
</evidence>
<evidence type="ECO:0000313" key="5">
    <source>
        <dbReference type="Proteomes" id="UP000816034"/>
    </source>
</evidence>
<name>A0AA88KAS8_NAELO</name>
<accession>A0AA88KAS8</accession>
<keyword evidence="5" id="KW-1185">Reference proteome</keyword>
<dbReference type="GO" id="GO:0006646">
    <property type="term" value="P:phosphatidylethanolamine biosynthetic process"/>
    <property type="evidence" value="ECO:0007669"/>
    <property type="project" value="TreeGrafter"/>
</dbReference>
<dbReference type="GO" id="GO:0004305">
    <property type="term" value="F:ethanolamine kinase activity"/>
    <property type="evidence" value="ECO:0007669"/>
    <property type="project" value="UniProtKB-EC"/>
</dbReference>
<evidence type="ECO:0000256" key="3">
    <source>
        <dbReference type="ARBA" id="ARBA00038874"/>
    </source>
</evidence>
<dbReference type="Gene3D" id="3.30.200.20">
    <property type="entry name" value="Phosphorylase Kinase, domain 1"/>
    <property type="match status" value="1"/>
</dbReference>
<organism evidence="4 5">
    <name type="scientific">Naegleria lovaniensis</name>
    <name type="common">Amoeba</name>
    <dbReference type="NCBI Taxonomy" id="51637"/>
    <lineage>
        <taxon>Eukaryota</taxon>
        <taxon>Discoba</taxon>
        <taxon>Heterolobosea</taxon>
        <taxon>Tetramitia</taxon>
        <taxon>Eutetramitia</taxon>
        <taxon>Vahlkampfiidae</taxon>
        <taxon>Naegleria</taxon>
    </lineage>
</organism>
<dbReference type="Gene3D" id="3.90.1200.10">
    <property type="match status" value="1"/>
</dbReference>
<sequence>MMNREEDELILEIKQLVERVFSLQNKLSSDLQIQRQTGGNTNRLYKVTLSDHTNILVRINGLETERLIDRKKELHHMIELGKRGVGSRVYAVFQNGFIYEYVEGKCLQNAQDATLYCKEIAHKLAEWHKLKIQDHYTNSQISPSLFTCLRKWVELVKNMEWKDEKVMRKFEKEIDFQRICNDVEEIANSASFGMKKGHDSSQQQLADPTNLDQVIDPFTIGFCHNDLVILNIIAREDAIDTKVQFIDCEYCGYNYRGFDIGNHFNEYCGFQMDESLFPSQQIQETFVYEYLKSFVDTAHTHAITQHHVKQFLKSIPLFCKLSHLFWSLWAIVQSNVSNLEFDFLSYAKGRLEWYKRME</sequence>
<evidence type="ECO:0000256" key="1">
    <source>
        <dbReference type="ARBA" id="ARBA00037883"/>
    </source>
</evidence>
<dbReference type="RefSeq" id="XP_044541750.1">
    <property type="nucleotide sequence ID" value="XM_044689673.1"/>
</dbReference>
<reference evidence="4 5" key="1">
    <citation type="journal article" date="2018" name="BMC Genomics">
        <title>The genome of Naegleria lovaniensis, the basis for a comparative approach to unravel pathogenicity factors of the human pathogenic amoeba N. fowleri.</title>
        <authorList>
            <person name="Liechti N."/>
            <person name="Schurch N."/>
            <person name="Bruggmann R."/>
            <person name="Wittwer M."/>
        </authorList>
    </citation>
    <scope>NUCLEOTIDE SEQUENCE [LARGE SCALE GENOMIC DNA]</scope>
    <source>
        <strain evidence="4 5">ATCC 30569</strain>
    </source>
</reference>
<evidence type="ECO:0000256" key="2">
    <source>
        <dbReference type="ARBA" id="ARBA00038211"/>
    </source>
</evidence>
<comment type="similarity">
    <text evidence="2">Belongs to the choline/ethanolamine kinase family.</text>
</comment>
<dbReference type="CDD" id="cd05157">
    <property type="entry name" value="ETNK_euk"/>
    <property type="match status" value="1"/>
</dbReference>
<dbReference type="PANTHER" id="PTHR22603:SF66">
    <property type="entry name" value="ETHANOLAMINE KINASE"/>
    <property type="match status" value="1"/>
</dbReference>
<proteinExistence type="inferred from homology"/>
<dbReference type="SUPFAM" id="SSF56112">
    <property type="entry name" value="Protein kinase-like (PK-like)"/>
    <property type="match status" value="1"/>
</dbReference>
<dbReference type="Pfam" id="PF01633">
    <property type="entry name" value="Choline_kinase"/>
    <property type="match status" value="1"/>
</dbReference>